<organism evidence="2 3">
    <name type="scientific">Parabacteroides johnsonii</name>
    <dbReference type="NCBI Taxonomy" id="387661"/>
    <lineage>
        <taxon>Bacteria</taxon>
        <taxon>Pseudomonadati</taxon>
        <taxon>Bacteroidota</taxon>
        <taxon>Bacteroidia</taxon>
        <taxon>Bacteroidales</taxon>
        <taxon>Tannerellaceae</taxon>
        <taxon>Parabacteroides</taxon>
    </lineage>
</organism>
<sequence length="213" mass="23620">MKQKKFYSTQLLLLAAIALFFSCGSKKQASHYSVQDEISEKLAEYKTAGWQIQGSSRTLRGVLSSVIDRLNENPDLVEVTGTANNFAVVSIGKEAAAANASNRYAATATRLVKGAIDSDAQLSQALGTERDNLYAAYSSTVERLIRGDLKEVYTLVRNRQDGKLDCEIHYLIDEVKAQASREAAMKKALDNVDLDQKYADKIREHVNKRPDIE</sequence>
<feature type="chain" id="PRO_5043644522" description="Lipoprotein" evidence="1">
    <location>
        <begin position="30"/>
        <end position="213"/>
    </location>
</feature>
<protein>
    <recommendedName>
        <fullName evidence="4">Lipoprotein</fullName>
    </recommendedName>
</protein>
<reference evidence="2" key="1">
    <citation type="submission" date="2023-01" db="EMBL/GenBank/DDBJ databases">
        <title>Exploring GABA producing Bacteroides strains toward improving mental health.</title>
        <authorList>
            <person name="Yousuf B."/>
            <person name="Bouhlel N.E."/>
            <person name="Mottawea W."/>
            <person name="Hammami R."/>
        </authorList>
    </citation>
    <scope>NUCLEOTIDE SEQUENCE</scope>
    <source>
        <strain evidence="2">UO.H1047</strain>
    </source>
</reference>
<dbReference type="Proteomes" id="UP001213646">
    <property type="component" value="Unassembled WGS sequence"/>
</dbReference>
<dbReference type="PROSITE" id="PS51257">
    <property type="entry name" value="PROKAR_LIPOPROTEIN"/>
    <property type="match status" value="1"/>
</dbReference>
<dbReference type="AlphaFoldDB" id="A0AAW6I6P2"/>
<evidence type="ECO:0000313" key="2">
    <source>
        <dbReference type="EMBL" id="MDC7150912.1"/>
    </source>
</evidence>
<feature type="signal peptide" evidence="1">
    <location>
        <begin position="1"/>
        <end position="29"/>
    </location>
</feature>
<evidence type="ECO:0008006" key="4">
    <source>
        <dbReference type="Google" id="ProtNLM"/>
    </source>
</evidence>
<dbReference type="RefSeq" id="WP_195486336.1">
    <property type="nucleotide sequence ID" value="NZ_CAKWDQ010000158.1"/>
</dbReference>
<comment type="caution">
    <text evidence="2">The sequence shown here is derived from an EMBL/GenBank/DDBJ whole genome shotgun (WGS) entry which is preliminary data.</text>
</comment>
<accession>A0AAW6I6P2</accession>
<dbReference type="EMBL" id="JAQPYX010000156">
    <property type="protein sequence ID" value="MDC7150912.1"/>
    <property type="molecule type" value="Genomic_DNA"/>
</dbReference>
<gene>
    <name evidence="2" type="ORF">PQG89_16085</name>
</gene>
<name>A0AAW6I6P2_9BACT</name>
<keyword evidence="1" id="KW-0732">Signal</keyword>
<evidence type="ECO:0000256" key="1">
    <source>
        <dbReference type="SAM" id="SignalP"/>
    </source>
</evidence>
<proteinExistence type="predicted"/>
<evidence type="ECO:0000313" key="3">
    <source>
        <dbReference type="Proteomes" id="UP001213646"/>
    </source>
</evidence>